<dbReference type="InterPro" id="IPR013815">
    <property type="entry name" value="ATP_grasp_subdomain_1"/>
</dbReference>
<dbReference type="RefSeq" id="WP_067122155.1">
    <property type="nucleotide sequence ID" value="NZ_JBFACD010000021.1"/>
</dbReference>
<dbReference type="AlphaFoldDB" id="A0A101P6V8"/>
<dbReference type="InterPro" id="IPR011761">
    <property type="entry name" value="ATP-grasp"/>
</dbReference>
<sequence>MNRERSLLLVGATDETVAKAKRLGLHVLLLQHPTKINAEQERLADHVEIVDYTRWDLVEPLAERLWDSPGFAAATSITEPGLENAARINDLFALGGTGYAVTRRFRDKAVMRAHLAGLDPDAVRAQPLRGREDLDAFGKRHGYPFIVKPTDATASIGVHRLDGPADADRVWAEVRRLSGTRTDRVSTLMLLQDFLMEEYVDGPEYSVESFSSGGRHVVIAVTEKFTDPAHFAELGHAVPARLGAAVDEQVRTSVIGFLDRLGVKDGVCHTEIRIGAHGPRVIESHNRIAGDAITDLVHSVYGIDTVTLALAAPFGLAERLPDRPKAHGGAAVRSVVGRPGDVVDAVDGVAEAQALADVLAVRISARPGETVRPLRDNWDRLGLVAVTGEDTTAAIRRGAELVGAVVKVRLTGADGRPGLATAAPVSDRTVIPA</sequence>
<dbReference type="PROSITE" id="PS50975">
    <property type="entry name" value="ATP_GRASP"/>
    <property type="match status" value="1"/>
</dbReference>
<evidence type="ECO:0000259" key="5">
    <source>
        <dbReference type="PROSITE" id="PS50975"/>
    </source>
</evidence>
<feature type="domain" description="ATP-grasp" evidence="5">
    <location>
        <begin position="112"/>
        <end position="314"/>
    </location>
</feature>
<dbReference type="Gene3D" id="3.40.50.20">
    <property type="match status" value="1"/>
</dbReference>
<dbReference type="Pfam" id="PF18603">
    <property type="entry name" value="LAL_C2"/>
    <property type="match status" value="1"/>
</dbReference>
<keyword evidence="3 4" id="KW-0067">ATP-binding</keyword>
<dbReference type="Proteomes" id="UP000053127">
    <property type="component" value="Unassembled WGS sequence"/>
</dbReference>
<dbReference type="STRING" id="67386.AQI95_13855"/>
<dbReference type="Pfam" id="PF13535">
    <property type="entry name" value="ATP-grasp_4"/>
    <property type="match status" value="1"/>
</dbReference>
<dbReference type="GO" id="GO:0016874">
    <property type="term" value="F:ligase activity"/>
    <property type="evidence" value="ECO:0007669"/>
    <property type="project" value="UniProtKB-KW"/>
</dbReference>
<evidence type="ECO:0000313" key="7">
    <source>
        <dbReference type="Proteomes" id="UP000053127"/>
    </source>
</evidence>
<dbReference type="PANTHER" id="PTHR43585">
    <property type="entry name" value="FUMIPYRROLE BIOSYNTHESIS PROTEIN C"/>
    <property type="match status" value="1"/>
</dbReference>
<dbReference type="InterPro" id="IPR052032">
    <property type="entry name" value="ATP-dep_AA_Ligase"/>
</dbReference>
<evidence type="ECO:0000256" key="2">
    <source>
        <dbReference type="ARBA" id="ARBA00022741"/>
    </source>
</evidence>
<protein>
    <submittedName>
        <fullName evidence="6">Carboxylase</fullName>
    </submittedName>
</protein>
<dbReference type="GO" id="GO:0005524">
    <property type="term" value="F:ATP binding"/>
    <property type="evidence" value="ECO:0007669"/>
    <property type="project" value="UniProtKB-UniRule"/>
</dbReference>
<dbReference type="EMBL" id="LMWN01000018">
    <property type="protein sequence ID" value="KUN06006.1"/>
    <property type="molecule type" value="Genomic_DNA"/>
</dbReference>
<dbReference type="Gene3D" id="3.30.470.20">
    <property type="entry name" value="ATP-grasp fold, B domain"/>
    <property type="match status" value="1"/>
</dbReference>
<gene>
    <name evidence="6" type="ORF">AQI95_13855</name>
</gene>
<accession>A0A101P6V8</accession>
<organism evidence="6 7">
    <name type="scientific">Streptomyces yokosukanensis</name>
    <dbReference type="NCBI Taxonomy" id="67386"/>
    <lineage>
        <taxon>Bacteria</taxon>
        <taxon>Bacillati</taxon>
        <taxon>Actinomycetota</taxon>
        <taxon>Actinomycetes</taxon>
        <taxon>Kitasatosporales</taxon>
        <taxon>Streptomycetaceae</taxon>
        <taxon>Streptomyces</taxon>
    </lineage>
</organism>
<evidence type="ECO:0000313" key="6">
    <source>
        <dbReference type="EMBL" id="KUN06006.1"/>
    </source>
</evidence>
<name>A0A101P6V8_9ACTN</name>
<dbReference type="InterPro" id="IPR040570">
    <property type="entry name" value="LAL_C2"/>
</dbReference>
<dbReference type="PANTHER" id="PTHR43585:SF2">
    <property type="entry name" value="ATP-GRASP ENZYME FSQD"/>
    <property type="match status" value="1"/>
</dbReference>
<evidence type="ECO:0000256" key="3">
    <source>
        <dbReference type="ARBA" id="ARBA00022840"/>
    </source>
</evidence>
<keyword evidence="7" id="KW-1185">Reference proteome</keyword>
<dbReference type="SUPFAM" id="SSF56059">
    <property type="entry name" value="Glutathione synthetase ATP-binding domain-like"/>
    <property type="match status" value="1"/>
</dbReference>
<proteinExistence type="predicted"/>
<evidence type="ECO:0000256" key="4">
    <source>
        <dbReference type="PROSITE-ProRule" id="PRU00409"/>
    </source>
</evidence>
<reference evidence="6 7" key="1">
    <citation type="submission" date="2015-10" db="EMBL/GenBank/DDBJ databases">
        <title>Draft genome sequence of Streptomyces yokosukanensis DSM 40224, type strain for the species Streptomyces yokosukanensis.</title>
        <authorList>
            <person name="Ruckert C."/>
            <person name="Winkler A."/>
            <person name="Kalinowski J."/>
            <person name="Kampfer P."/>
            <person name="Glaeser S."/>
        </authorList>
    </citation>
    <scope>NUCLEOTIDE SEQUENCE [LARGE SCALE GENOMIC DNA]</scope>
    <source>
        <strain evidence="6 7">DSM 40224</strain>
    </source>
</reference>
<dbReference type="Gene3D" id="3.30.1490.20">
    <property type="entry name" value="ATP-grasp fold, A domain"/>
    <property type="match status" value="1"/>
</dbReference>
<dbReference type="GO" id="GO:0046872">
    <property type="term" value="F:metal ion binding"/>
    <property type="evidence" value="ECO:0007669"/>
    <property type="project" value="InterPro"/>
</dbReference>
<evidence type="ECO:0000256" key="1">
    <source>
        <dbReference type="ARBA" id="ARBA00022598"/>
    </source>
</evidence>
<dbReference type="OrthoDB" id="6964321at2"/>
<keyword evidence="1" id="KW-0436">Ligase</keyword>
<comment type="caution">
    <text evidence="6">The sequence shown here is derived from an EMBL/GenBank/DDBJ whole genome shotgun (WGS) entry which is preliminary data.</text>
</comment>
<keyword evidence="2 4" id="KW-0547">Nucleotide-binding</keyword>